<feature type="domain" description="Cation-transporting P-type ATPase N-terminal" evidence="12">
    <location>
        <begin position="1"/>
        <end position="68"/>
    </location>
</feature>
<dbReference type="SUPFAM" id="SSF81653">
    <property type="entry name" value="Calcium ATPase, transduction domain A"/>
    <property type="match status" value="1"/>
</dbReference>
<keyword evidence="6" id="KW-0106">Calcium</keyword>
<gene>
    <name evidence="13" type="ORF">BK798_06595</name>
</gene>
<feature type="transmembrane region" description="Helical" evidence="11">
    <location>
        <begin position="249"/>
        <end position="274"/>
    </location>
</feature>
<dbReference type="InterPro" id="IPR059000">
    <property type="entry name" value="ATPase_P-type_domA"/>
</dbReference>
<evidence type="ECO:0000256" key="4">
    <source>
        <dbReference type="ARBA" id="ARBA00022692"/>
    </source>
</evidence>
<dbReference type="Gene3D" id="2.70.150.10">
    <property type="entry name" value="Calcium-transporting ATPase, cytoplasmic transduction domain A"/>
    <property type="match status" value="1"/>
</dbReference>
<dbReference type="SUPFAM" id="SSF81665">
    <property type="entry name" value="Calcium ATPase, transmembrane domain M"/>
    <property type="match status" value="1"/>
</dbReference>
<dbReference type="Pfam" id="PF00122">
    <property type="entry name" value="E1-E2_ATPase"/>
    <property type="match status" value="1"/>
</dbReference>
<keyword evidence="7" id="KW-0067">ATP-binding</keyword>
<dbReference type="SFLD" id="SFLDS00003">
    <property type="entry name" value="Haloacid_Dehalogenase"/>
    <property type="match status" value="1"/>
</dbReference>
<dbReference type="GO" id="GO:0016020">
    <property type="term" value="C:membrane"/>
    <property type="evidence" value="ECO:0007669"/>
    <property type="project" value="UniProtKB-SubCell"/>
</dbReference>
<dbReference type="InterPro" id="IPR023298">
    <property type="entry name" value="ATPase_P-typ_TM_dom_sf"/>
</dbReference>
<keyword evidence="4 11" id="KW-0812">Transmembrane</keyword>
<dbReference type="PRINTS" id="PR00120">
    <property type="entry name" value="HATPASE"/>
</dbReference>
<dbReference type="GeneID" id="35119031"/>
<dbReference type="GO" id="GO:0005524">
    <property type="term" value="F:ATP binding"/>
    <property type="evidence" value="ECO:0007669"/>
    <property type="project" value="UniProtKB-KW"/>
</dbReference>
<dbReference type="FunFam" id="3.40.50.1000:FF:000001">
    <property type="entry name" value="Phospholipid-transporting ATPase IC"/>
    <property type="match status" value="1"/>
</dbReference>
<dbReference type="Gene3D" id="1.20.1110.10">
    <property type="entry name" value="Calcium-transporting ATPase, transmembrane domain"/>
    <property type="match status" value="2"/>
</dbReference>
<dbReference type="GO" id="GO:0005388">
    <property type="term" value="F:P-type calcium transporter activity"/>
    <property type="evidence" value="ECO:0007669"/>
    <property type="project" value="UniProtKB-EC"/>
</dbReference>
<evidence type="ECO:0000256" key="7">
    <source>
        <dbReference type="ARBA" id="ARBA00022840"/>
    </source>
</evidence>
<proteinExistence type="predicted"/>
<dbReference type="EMBL" id="CP017803">
    <property type="protein sequence ID" value="ATZ60111.1"/>
    <property type="molecule type" value="Genomic_DNA"/>
</dbReference>
<dbReference type="InterPro" id="IPR004014">
    <property type="entry name" value="ATPase_P-typ_cation-transptr_N"/>
</dbReference>
<dbReference type="FunFam" id="3.40.50.1000:FF:000028">
    <property type="entry name" value="Calcium-transporting P-type ATPase, putative"/>
    <property type="match status" value="1"/>
</dbReference>
<evidence type="ECO:0000313" key="14">
    <source>
        <dbReference type="Proteomes" id="UP000232133"/>
    </source>
</evidence>
<name>A0A2H4U7L2_METSM</name>
<dbReference type="InterPro" id="IPR044492">
    <property type="entry name" value="P_typ_ATPase_HD_dom"/>
</dbReference>
<dbReference type="EC" id="7.2.2.10" evidence="2"/>
<comment type="subcellular location">
    <subcellularLocation>
        <location evidence="1">Membrane</location>
        <topology evidence="1">Multi-pass membrane protein</topology>
    </subcellularLocation>
</comment>
<dbReference type="SFLD" id="SFLDG00002">
    <property type="entry name" value="C1.7:_P-type_atpase_like"/>
    <property type="match status" value="1"/>
</dbReference>
<feature type="transmembrane region" description="Helical" evidence="11">
    <location>
        <begin position="40"/>
        <end position="63"/>
    </location>
</feature>
<dbReference type="InterPro" id="IPR023299">
    <property type="entry name" value="ATPase_P-typ_cyto_dom_N"/>
</dbReference>
<dbReference type="Pfam" id="PF00689">
    <property type="entry name" value="Cation_ATPase_C"/>
    <property type="match status" value="1"/>
</dbReference>
<dbReference type="PANTHER" id="PTHR42861">
    <property type="entry name" value="CALCIUM-TRANSPORTING ATPASE"/>
    <property type="match status" value="1"/>
</dbReference>
<feature type="transmembrane region" description="Helical" evidence="11">
    <location>
        <begin position="223"/>
        <end position="243"/>
    </location>
</feature>
<dbReference type="Gene3D" id="3.40.1110.10">
    <property type="entry name" value="Calcium-transporting ATPase, cytoplasmic domain N"/>
    <property type="match status" value="1"/>
</dbReference>
<evidence type="ECO:0000256" key="6">
    <source>
        <dbReference type="ARBA" id="ARBA00022837"/>
    </source>
</evidence>
<feature type="transmembrane region" description="Helical" evidence="11">
    <location>
        <begin position="69"/>
        <end position="88"/>
    </location>
</feature>
<accession>A0A2H4U7L2</accession>
<dbReference type="Pfam" id="PF08282">
    <property type="entry name" value="Hydrolase_3"/>
    <property type="match status" value="1"/>
</dbReference>
<dbReference type="SUPFAM" id="SSF81660">
    <property type="entry name" value="Metal cation-transporting ATPase, ATP-binding domain N"/>
    <property type="match status" value="1"/>
</dbReference>
<keyword evidence="3" id="KW-0813">Transport</keyword>
<organism evidence="13 14">
    <name type="scientific">Methanobrevibacter smithii</name>
    <dbReference type="NCBI Taxonomy" id="2173"/>
    <lineage>
        <taxon>Archaea</taxon>
        <taxon>Methanobacteriati</taxon>
        <taxon>Methanobacteriota</taxon>
        <taxon>Methanomada group</taxon>
        <taxon>Methanobacteria</taxon>
        <taxon>Methanobacteriales</taxon>
        <taxon>Methanobacteriaceae</taxon>
        <taxon>Methanobrevibacter</taxon>
    </lineage>
</organism>
<feature type="transmembrane region" description="Helical" evidence="11">
    <location>
        <begin position="790"/>
        <end position="812"/>
    </location>
</feature>
<dbReference type="Pfam" id="PF13246">
    <property type="entry name" value="Cation_ATPase"/>
    <property type="match status" value="1"/>
</dbReference>
<keyword evidence="3" id="KW-0109">Calcium transport</keyword>
<feature type="transmembrane region" description="Helical" evidence="11">
    <location>
        <begin position="628"/>
        <end position="651"/>
    </location>
</feature>
<sequence>MEEFLKKYNTSEEGLSSSEVTKRQNQNGLNELKEKKKKSAVMLFLEQFIDVLIALLIVAAIAAYFVGDVIDSCVILIAVLLNTVIGFIQEYRSEKAIEMLKSVTTSYAVVRRDGQVQKIDAKELTIGDIVILEEGDKIPADLVLIETNRLKVDESNLTGESVPVEKSPKEEAYMDSNVTLGNGVGIVTAIGMDTSIGKIAEVIQEEKGETPLQKKMDKLGKTLSVIAIIVCVFIFIFELFRGIPIVETFLTAVSLAVAAIPEGLPAVLTLTLALGMQQLTKSNAIVRRLLSVETLGSCTVICSDKTGTLTENKMTVRDAFFYNENKSLEINALCNNSTIRDGKTIGDPTDGAVLKYSQDNNYFKEDLQEKFPRVDEIPLDSSRKMMTTIHENSEKYLVLTKGAPEIIIDKCKHIDNNGSIEILDDSVKETLTEKINEMSDNALRVLGIAYKNTKNIEDNVENDLIFTGLVGIIDPPKKNVDKSIAACKKAGIKVRMITGDHLKTAASIAREIGILTDGKVIDGETLDKLSDEEYFEMVDDIQVYARVKPEQKMRIVETLKQKGEIVSMTGDGVNDAPALKNASIGVAMGSGTDVAKESGDMIIQDDNFETIVTAIREGRKIYDNIKRFVKFQVSTNVGAILTIVGTSIFMLPVPFNPVQLLWINIVMDGPPAQTLGMEGSERNIMTRQPETGDILNKKVLIKIFIAGLVMAIGSIALFSYKLAIGASQKQAMTVAFTLFVMYQLFNAYNSKSNSAKKSTYLYLAIIACFILQVLIVYIPELQIIFRTTSIGLTDWILIFIIAATILVSNRIANKIVVE</sequence>
<dbReference type="InterPro" id="IPR023214">
    <property type="entry name" value="HAD_sf"/>
</dbReference>
<dbReference type="SFLD" id="SFLDF00027">
    <property type="entry name" value="p-type_atpase"/>
    <property type="match status" value="1"/>
</dbReference>
<evidence type="ECO:0000256" key="2">
    <source>
        <dbReference type="ARBA" id="ARBA00012790"/>
    </source>
</evidence>
<dbReference type="Proteomes" id="UP000232133">
    <property type="component" value="Chromosome"/>
</dbReference>
<keyword evidence="3" id="KW-0406">Ion transport</keyword>
<feature type="transmembrane region" description="Helical" evidence="11">
    <location>
        <begin position="699"/>
        <end position="719"/>
    </location>
</feature>
<feature type="transmembrane region" description="Helical" evidence="11">
    <location>
        <begin position="760"/>
        <end position="778"/>
    </location>
</feature>
<dbReference type="SMART" id="SM00831">
    <property type="entry name" value="Cation_ATPase_N"/>
    <property type="match status" value="1"/>
</dbReference>
<keyword evidence="8" id="KW-1278">Translocase</keyword>
<evidence type="ECO:0000256" key="11">
    <source>
        <dbReference type="SAM" id="Phobius"/>
    </source>
</evidence>
<protein>
    <recommendedName>
        <fullName evidence="2">P-type Ca(2+) transporter</fullName>
        <ecNumber evidence="2">7.2.2.10</ecNumber>
    </recommendedName>
</protein>
<dbReference type="InterPro" id="IPR036412">
    <property type="entry name" value="HAD-like_sf"/>
</dbReference>
<dbReference type="InterPro" id="IPR001757">
    <property type="entry name" value="P_typ_ATPase"/>
</dbReference>
<dbReference type="Gene3D" id="3.40.50.1000">
    <property type="entry name" value="HAD superfamily/HAD-like"/>
    <property type="match status" value="1"/>
</dbReference>
<dbReference type="InterPro" id="IPR006068">
    <property type="entry name" value="ATPase_P-typ_cation-transptr_C"/>
</dbReference>
<dbReference type="AlphaFoldDB" id="A0A2H4U7L2"/>
<dbReference type="PROSITE" id="PS00154">
    <property type="entry name" value="ATPASE_E1_E2"/>
    <property type="match status" value="1"/>
</dbReference>
<keyword evidence="10 11" id="KW-0472">Membrane</keyword>
<evidence type="ECO:0000256" key="5">
    <source>
        <dbReference type="ARBA" id="ARBA00022741"/>
    </source>
</evidence>
<dbReference type="InterPro" id="IPR018303">
    <property type="entry name" value="ATPase_P-typ_P_site"/>
</dbReference>
<keyword evidence="5" id="KW-0547">Nucleotide-binding</keyword>
<evidence type="ECO:0000256" key="10">
    <source>
        <dbReference type="ARBA" id="ARBA00023136"/>
    </source>
</evidence>
<dbReference type="GO" id="GO:0016887">
    <property type="term" value="F:ATP hydrolysis activity"/>
    <property type="evidence" value="ECO:0007669"/>
    <property type="project" value="InterPro"/>
</dbReference>
<reference evidence="13 14" key="1">
    <citation type="submission" date="2016-10" db="EMBL/GenBank/DDBJ databases">
        <authorList>
            <person name="Varghese N."/>
        </authorList>
    </citation>
    <scope>NUCLEOTIDE SEQUENCE [LARGE SCALE GENOMIC DNA]</scope>
    <source>
        <strain evidence="13 14">KB11</strain>
    </source>
</reference>
<dbReference type="PRINTS" id="PR00119">
    <property type="entry name" value="CATATPASE"/>
</dbReference>
<dbReference type="SUPFAM" id="SSF56784">
    <property type="entry name" value="HAD-like"/>
    <property type="match status" value="1"/>
</dbReference>
<evidence type="ECO:0000256" key="8">
    <source>
        <dbReference type="ARBA" id="ARBA00022967"/>
    </source>
</evidence>
<evidence type="ECO:0000256" key="3">
    <source>
        <dbReference type="ARBA" id="ARBA00022568"/>
    </source>
</evidence>
<dbReference type="RefSeq" id="WP_100815640.1">
    <property type="nucleotide sequence ID" value="NZ_CP017803.1"/>
</dbReference>
<evidence type="ECO:0000259" key="12">
    <source>
        <dbReference type="SMART" id="SM00831"/>
    </source>
</evidence>
<evidence type="ECO:0000313" key="13">
    <source>
        <dbReference type="EMBL" id="ATZ60111.1"/>
    </source>
</evidence>
<dbReference type="InterPro" id="IPR006408">
    <property type="entry name" value="P-type_ATPase_IIB"/>
</dbReference>
<dbReference type="NCBIfam" id="TIGR01494">
    <property type="entry name" value="ATPase_P-type"/>
    <property type="match status" value="3"/>
</dbReference>
<dbReference type="InterPro" id="IPR008250">
    <property type="entry name" value="ATPase_P-typ_transduc_dom_A_sf"/>
</dbReference>
<evidence type="ECO:0000256" key="9">
    <source>
        <dbReference type="ARBA" id="ARBA00022989"/>
    </source>
</evidence>
<dbReference type="Pfam" id="PF00690">
    <property type="entry name" value="Cation_ATPase_N"/>
    <property type="match status" value="1"/>
</dbReference>
<evidence type="ECO:0000256" key="1">
    <source>
        <dbReference type="ARBA" id="ARBA00004141"/>
    </source>
</evidence>
<dbReference type="NCBIfam" id="TIGR01517">
    <property type="entry name" value="ATPase-IIB_Ca"/>
    <property type="match status" value="1"/>
</dbReference>
<keyword evidence="9 11" id="KW-1133">Transmembrane helix</keyword>